<evidence type="ECO:0000313" key="3">
    <source>
        <dbReference type="Proteomes" id="UP000600918"/>
    </source>
</evidence>
<accession>A0A834UA39</accession>
<evidence type="ECO:0000313" key="2">
    <source>
        <dbReference type="EMBL" id="KAF7425291.1"/>
    </source>
</evidence>
<name>A0A834UA39_VESPE</name>
<protein>
    <submittedName>
        <fullName evidence="2">Uncharacterized protein</fullName>
    </submittedName>
</protein>
<dbReference type="EMBL" id="JACSDY010000006">
    <property type="protein sequence ID" value="KAF7425291.1"/>
    <property type="molecule type" value="Genomic_DNA"/>
</dbReference>
<dbReference type="Proteomes" id="UP000600918">
    <property type="component" value="Unassembled WGS sequence"/>
</dbReference>
<keyword evidence="1" id="KW-1133">Transmembrane helix</keyword>
<keyword evidence="1" id="KW-0472">Membrane</keyword>
<sequence length="240" mass="26436">MKRNSEQSASVKARMTSNNYGLLDCKKLSSGYPQYVPSSSSTLTEVAEIEDRGFADCALEENCTDFQGGTVRHGLLYVPGPAVCSLCVCYHSEPMWCQAIYCTPPYRCKKFRVGERCCEFECLDDVDDTLDWSGPDLIIVDGSSRIHDQGVFCCILHVKHIISSGKGCKYVKVVKDETNVRETYLVSYNTFAAILMTIMTSKLEGVLTVVKAVVELVVSIIVVVAVVAIVVVVIVDTDVF</sequence>
<feature type="transmembrane region" description="Helical" evidence="1">
    <location>
        <begin position="184"/>
        <end position="201"/>
    </location>
</feature>
<dbReference type="GO" id="GO:0016020">
    <property type="term" value="C:membrane"/>
    <property type="evidence" value="ECO:0007669"/>
    <property type="project" value="TreeGrafter"/>
</dbReference>
<dbReference type="PANTHER" id="PTHR15256:SF6">
    <property type="entry name" value="INTEGRAL MEMBRANE PROTEIN DGCR2_IDD"/>
    <property type="match status" value="1"/>
</dbReference>
<keyword evidence="3" id="KW-1185">Reference proteome</keyword>
<reference evidence="2" key="1">
    <citation type="journal article" date="2020" name="G3 (Bethesda)">
        <title>High-Quality Assemblies for Three Invasive Social Wasps from the &lt;i&gt;Vespula&lt;/i&gt; Genus.</title>
        <authorList>
            <person name="Harrop T.W.R."/>
            <person name="Guhlin J."/>
            <person name="McLaughlin G.M."/>
            <person name="Permina E."/>
            <person name="Stockwell P."/>
            <person name="Gilligan J."/>
            <person name="Le Lec M.F."/>
            <person name="Gruber M.A.M."/>
            <person name="Quinn O."/>
            <person name="Lovegrove M."/>
            <person name="Duncan E.J."/>
            <person name="Remnant E.J."/>
            <person name="Van Eeckhoven J."/>
            <person name="Graham B."/>
            <person name="Knapp R.A."/>
            <person name="Langford K.W."/>
            <person name="Kronenberg Z."/>
            <person name="Press M.O."/>
            <person name="Eacker S.M."/>
            <person name="Wilson-Rankin E.E."/>
            <person name="Purcell J."/>
            <person name="Lester P.J."/>
            <person name="Dearden P.K."/>
        </authorList>
    </citation>
    <scope>NUCLEOTIDE SEQUENCE</scope>
    <source>
        <strain evidence="2">Volc-1</strain>
    </source>
</reference>
<dbReference type="PANTHER" id="PTHR15256">
    <property type="entry name" value="INTEGRAL MEMBRANE PROTEIN DGCR2/IDD"/>
    <property type="match status" value="1"/>
</dbReference>
<evidence type="ECO:0000256" key="1">
    <source>
        <dbReference type="SAM" id="Phobius"/>
    </source>
</evidence>
<proteinExistence type="predicted"/>
<gene>
    <name evidence="2" type="ORF">H0235_007729</name>
</gene>
<feature type="transmembrane region" description="Helical" evidence="1">
    <location>
        <begin position="213"/>
        <end position="235"/>
    </location>
</feature>
<dbReference type="InterPro" id="IPR042378">
    <property type="entry name" value="IDD"/>
</dbReference>
<comment type="caution">
    <text evidence="2">The sequence shown here is derived from an EMBL/GenBank/DDBJ whole genome shotgun (WGS) entry which is preliminary data.</text>
</comment>
<dbReference type="AlphaFoldDB" id="A0A834UA39"/>
<organism evidence="2 3">
    <name type="scientific">Vespula pensylvanica</name>
    <name type="common">Western yellow jacket</name>
    <name type="synonym">Wasp</name>
    <dbReference type="NCBI Taxonomy" id="30213"/>
    <lineage>
        <taxon>Eukaryota</taxon>
        <taxon>Metazoa</taxon>
        <taxon>Ecdysozoa</taxon>
        <taxon>Arthropoda</taxon>
        <taxon>Hexapoda</taxon>
        <taxon>Insecta</taxon>
        <taxon>Pterygota</taxon>
        <taxon>Neoptera</taxon>
        <taxon>Endopterygota</taxon>
        <taxon>Hymenoptera</taxon>
        <taxon>Apocrita</taxon>
        <taxon>Aculeata</taxon>
        <taxon>Vespoidea</taxon>
        <taxon>Vespidae</taxon>
        <taxon>Vespinae</taxon>
        <taxon>Vespula</taxon>
    </lineage>
</organism>
<keyword evidence="1" id="KW-0812">Transmembrane</keyword>